<dbReference type="PANTHER" id="PTHR34580:SF9">
    <property type="entry name" value="SLL5097 PROTEIN"/>
    <property type="match status" value="1"/>
</dbReference>
<dbReference type="Pfam" id="PF25583">
    <property type="entry name" value="WCX"/>
    <property type="match status" value="1"/>
</dbReference>
<dbReference type="PANTHER" id="PTHR34580">
    <property type="match status" value="1"/>
</dbReference>
<dbReference type="RefSeq" id="WP_042518171.1">
    <property type="nucleotide sequence ID" value="NZ_JXQK01000043.1"/>
</dbReference>
<dbReference type="Proteomes" id="UP000032046">
    <property type="component" value="Unassembled WGS sequence"/>
</dbReference>
<evidence type="ECO:0000259" key="2">
    <source>
        <dbReference type="Pfam" id="PF25583"/>
    </source>
</evidence>
<dbReference type="InterPro" id="IPR051534">
    <property type="entry name" value="CBASS_pafABC_assoc_protein"/>
</dbReference>
<evidence type="ECO:0008006" key="5">
    <source>
        <dbReference type="Google" id="ProtNLM"/>
    </source>
</evidence>
<keyword evidence="4" id="KW-1185">Reference proteome</keyword>
<feature type="domain" description="WYL" evidence="1">
    <location>
        <begin position="171"/>
        <end position="219"/>
    </location>
</feature>
<dbReference type="STRING" id="1602171.ST44_03605"/>
<dbReference type="EMBL" id="JXQK01000043">
    <property type="protein sequence ID" value="KIP63360.1"/>
    <property type="molecule type" value="Genomic_DNA"/>
</dbReference>
<comment type="caution">
    <text evidence="3">The sequence shown here is derived from an EMBL/GenBank/DDBJ whole genome shotgun (WGS) entry which is preliminary data.</text>
</comment>
<dbReference type="PROSITE" id="PS52050">
    <property type="entry name" value="WYL"/>
    <property type="match status" value="1"/>
</dbReference>
<reference evidence="3 4" key="1">
    <citation type="submission" date="2015-01" db="EMBL/GenBank/DDBJ databases">
        <title>Comparative genomics of non-oral Prevotella species.</title>
        <authorList>
            <person name="Accetto T."/>
            <person name="Nograsek B."/>
            <person name="Avgustin G."/>
        </authorList>
    </citation>
    <scope>NUCLEOTIDE SEQUENCE [LARGE SCALE GENOMIC DNA]</scope>
    <source>
        <strain evidence="3 4">P5-119</strain>
    </source>
</reference>
<sequence length="371" mass="43511">MKNSNIFFGESCKAQFANIIYKHLMKREWFTNTDVMVEYLDKKSANELQYSVTKCENYTQLKKAFNELKTALTDRIGAGCIEEKGNNRDKSFRYTGSNPDPLRDMRNAMVIKNINKYWQFCQNSAGFFPTSWLEYFFQDCEDLLEIKKNKREGKQILASSLDRMLTNIELLPFLYEAIIKKQVLSIDYKPYDEEERNLTFHPHFLKEFNGRWHLLGHADGQTPENGYNIALDRICSRPRELYKIAFKPAPKGFYNEYFKNIVGVTHTKDKEGNPYHAEAVHIRAHSHYIFKLTDTKRIHPSQEVSIQFGEHEDGKYGEFVIHVELNNEFIGRILQMGDGLEVVSPENIRKIFADRIENMHRLYANRKEGAD</sequence>
<evidence type="ECO:0000313" key="4">
    <source>
        <dbReference type="Proteomes" id="UP000032046"/>
    </source>
</evidence>
<gene>
    <name evidence="3" type="ORF">ST44_03605</name>
</gene>
<protein>
    <recommendedName>
        <fullName evidence="5">WYL domain-containing protein</fullName>
    </recommendedName>
</protein>
<dbReference type="InterPro" id="IPR057727">
    <property type="entry name" value="WCX_dom"/>
</dbReference>
<proteinExistence type="predicted"/>
<organism evidence="3 4">
    <name type="scientific">Prevotella pectinovora</name>
    <dbReference type="NCBI Taxonomy" id="1602169"/>
    <lineage>
        <taxon>Bacteria</taxon>
        <taxon>Pseudomonadati</taxon>
        <taxon>Bacteroidota</taxon>
        <taxon>Bacteroidia</taxon>
        <taxon>Bacteroidales</taxon>
        <taxon>Prevotellaceae</taxon>
        <taxon>Prevotella</taxon>
    </lineage>
</organism>
<dbReference type="Pfam" id="PF13280">
    <property type="entry name" value="WYL"/>
    <property type="match status" value="1"/>
</dbReference>
<dbReference type="AlphaFoldDB" id="A0A0D0I745"/>
<feature type="domain" description="WCX" evidence="2">
    <location>
        <begin position="302"/>
        <end position="359"/>
    </location>
</feature>
<dbReference type="InterPro" id="IPR026881">
    <property type="entry name" value="WYL_dom"/>
</dbReference>
<accession>A0A0D0I745</accession>
<evidence type="ECO:0000313" key="3">
    <source>
        <dbReference type="EMBL" id="KIP63360.1"/>
    </source>
</evidence>
<evidence type="ECO:0000259" key="1">
    <source>
        <dbReference type="Pfam" id="PF13280"/>
    </source>
</evidence>
<name>A0A0D0I745_9BACT</name>